<proteinExistence type="predicted"/>
<reference evidence="3 4" key="1">
    <citation type="submission" date="2016-10" db="EMBL/GenBank/DDBJ databases">
        <authorList>
            <person name="de Groot N.N."/>
        </authorList>
    </citation>
    <scope>NUCLEOTIDE SEQUENCE [LARGE SCALE GENOMIC DNA]</scope>
    <source>
        <strain evidence="3 4">DSM 20581</strain>
    </source>
</reference>
<dbReference type="Pfam" id="PF02254">
    <property type="entry name" value="TrkA_N"/>
    <property type="match status" value="1"/>
</dbReference>
<evidence type="ECO:0000259" key="2">
    <source>
        <dbReference type="PROSITE" id="PS51202"/>
    </source>
</evidence>
<dbReference type="PANTHER" id="PTHR43833:SF7">
    <property type="entry name" value="KTR SYSTEM POTASSIUM UPTAKE PROTEIN C"/>
    <property type="match status" value="1"/>
</dbReference>
<dbReference type="STRING" id="82801.SAMN04488506_0178"/>
<dbReference type="Gene3D" id="3.30.70.1450">
    <property type="entry name" value="Regulator of K+ conductance, C-terminal domain"/>
    <property type="match status" value="1"/>
</dbReference>
<dbReference type="SUPFAM" id="SSF51735">
    <property type="entry name" value="NAD(P)-binding Rossmann-fold domains"/>
    <property type="match status" value="1"/>
</dbReference>
<dbReference type="InterPro" id="IPR003148">
    <property type="entry name" value="RCK_N"/>
</dbReference>
<dbReference type="RefSeq" id="WP_092479245.1">
    <property type="nucleotide sequence ID" value="NZ_FOXW01000001.1"/>
</dbReference>
<evidence type="ECO:0000313" key="3">
    <source>
        <dbReference type="EMBL" id="SFP98452.1"/>
    </source>
</evidence>
<dbReference type="PROSITE" id="PS51202">
    <property type="entry name" value="RCK_C"/>
    <property type="match status" value="1"/>
</dbReference>
<organism evidence="3 4">
    <name type="scientific">Desemzia incerta</name>
    <dbReference type="NCBI Taxonomy" id="82801"/>
    <lineage>
        <taxon>Bacteria</taxon>
        <taxon>Bacillati</taxon>
        <taxon>Bacillota</taxon>
        <taxon>Bacilli</taxon>
        <taxon>Lactobacillales</taxon>
        <taxon>Carnobacteriaceae</taxon>
        <taxon>Desemzia</taxon>
    </lineage>
</organism>
<dbReference type="InterPro" id="IPR006037">
    <property type="entry name" value="RCK_C"/>
</dbReference>
<dbReference type="PANTHER" id="PTHR43833">
    <property type="entry name" value="POTASSIUM CHANNEL PROTEIN 2-RELATED-RELATED"/>
    <property type="match status" value="1"/>
</dbReference>
<evidence type="ECO:0000259" key="1">
    <source>
        <dbReference type="PROSITE" id="PS51201"/>
    </source>
</evidence>
<dbReference type="Proteomes" id="UP000199136">
    <property type="component" value="Unassembled WGS sequence"/>
</dbReference>
<dbReference type="PROSITE" id="PS51201">
    <property type="entry name" value="RCK_N"/>
    <property type="match status" value="1"/>
</dbReference>
<evidence type="ECO:0000313" key="4">
    <source>
        <dbReference type="Proteomes" id="UP000199136"/>
    </source>
</evidence>
<protein>
    <submittedName>
        <fullName evidence="3">Trk system potassium uptake protein TrkA</fullName>
    </submittedName>
</protein>
<dbReference type="Gene3D" id="3.40.50.720">
    <property type="entry name" value="NAD(P)-binding Rossmann-like Domain"/>
    <property type="match status" value="1"/>
</dbReference>
<dbReference type="AlphaFoldDB" id="A0A1I5UTC2"/>
<gene>
    <name evidence="3" type="ORF">SAMN04488506_0178</name>
</gene>
<dbReference type="InterPro" id="IPR050721">
    <property type="entry name" value="Trk_Ktr_HKT_K-transport"/>
</dbReference>
<dbReference type="InterPro" id="IPR036291">
    <property type="entry name" value="NAD(P)-bd_dom_sf"/>
</dbReference>
<dbReference type="GO" id="GO:0008324">
    <property type="term" value="F:monoatomic cation transmembrane transporter activity"/>
    <property type="evidence" value="ECO:0007669"/>
    <property type="project" value="InterPro"/>
</dbReference>
<dbReference type="InterPro" id="IPR036721">
    <property type="entry name" value="RCK_C_sf"/>
</dbReference>
<feature type="domain" description="RCK C-terminal" evidence="2">
    <location>
        <begin position="136"/>
        <end position="222"/>
    </location>
</feature>
<dbReference type="Pfam" id="PF02080">
    <property type="entry name" value="TrkA_C"/>
    <property type="match status" value="1"/>
</dbReference>
<dbReference type="GO" id="GO:0006813">
    <property type="term" value="P:potassium ion transport"/>
    <property type="evidence" value="ECO:0007669"/>
    <property type="project" value="InterPro"/>
</dbReference>
<dbReference type="EMBL" id="FOXW01000001">
    <property type="protein sequence ID" value="SFP98452.1"/>
    <property type="molecule type" value="Genomic_DNA"/>
</dbReference>
<name>A0A1I5UTC2_9LACT</name>
<accession>A0A1I5UTC2</accession>
<dbReference type="SUPFAM" id="SSF116726">
    <property type="entry name" value="TrkA C-terminal domain-like"/>
    <property type="match status" value="1"/>
</dbReference>
<dbReference type="OrthoDB" id="9776294at2"/>
<sequence length="223" mass="24777">MAVRTIGVLGLGVFGSSIAKELSEFDCEVIAVDIDMDNVERVEPYVTQAVQGNITDLDFLQSIGLENCDVVVVATGTSLEASVLAVMNCKKLGITTIVAKAKNKSFMEVLLEIGATKVIRPEKEAGTRVAKSVIRRHITDIVDLDEDYAVIEFIPPEPWIGKTFDELDLRKRYEINIIGVRRASQKRMDVSFSPDYRIEGGTILVGIAESEVFERYDYLNKLK</sequence>
<feature type="domain" description="RCK N-terminal" evidence="1">
    <location>
        <begin position="3"/>
        <end position="119"/>
    </location>
</feature>
<keyword evidence="4" id="KW-1185">Reference proteome</keyword>